<dbReference type="InterPro" id="IPR036271">
    <property type="entry name" value="Tet_transcr_reg_TetR-rel_C_sf"/>
</dbReference>
<comment type="caution">
    <text evidence="6">The sequence shown here is derived from an EMBL/GenBank/DDBJ whole genome shotgun (WGS) entry which is preliminary data.</text>
</comment>
<gene>
    <name evidence="6" type="ORF">ACFPFW_14635</name>
</gene>
<dbReference type="Gene3D" id="1.10.357.10">
    <property type="entry name" value="Tetracycline Repressor, domain 2"/>
    <property type="match status" value="1"/>
</dbReference>
<dbReference type="PRINTS" id="PR00455">
    <property type="entry name" value="HTHTETR"/>
</dbReference>
<keyword evidence="1" id="KW-0805">Transcription regulation</keyword>
<evidence type="ECO:0000256" key="4">
    <source>
        <dbReference type="PROSITE-ProRule" id="PRU00335"/>
    </source>
</evidence>
<dbReference type="RefSeq" id="WP_114958229.1">
    <property type="nucleotide sequence ID" value="NZ_JBHSJF010000006.1"/>
</dbReference>
<feature type="DNA-binding region" description="H-T-H motif" evidence="4">
    <location>
        <begin position="31"/>
        <end position="50"/>
    </location>
</feature>
<keyword evidence="7" id="KW-1185">Reference proteome</keyword>
<dbReference type="SUPFAM" id="SSF46689">
    <property type="entry name" value="Homeodomain-like"/>
    <property type="match status" value="1"/>
</dbReference>
<dbReference type="InterPro" id="IPR001647">
    <property type="entry name" value="HTH_TetR"/>
</dbReference>
<protein>
    <submittedName>
        <fullName evidence="6">TetR/AcrR family transcriptional regulator</fullName>
    </submittedName>
</protein>
<feature type="domain" description="HTH tetR-type" evidence="5">
    <location>
        <begin position="8"/>
        <end position="68"/>
    </location>
</feature>
<dbReference type="Pfam" id="PF00440">
    <property type="entry name" value="TetR_N"/>
    <property type="match status" value="1"/>
</dbReference>
<reference evidence="7" key="1">
    <citation type="journal article" date="2019" name="Int. J. Syst. Evol. Microbiol.">
        <title>The Global Catalogue of Microorganisms (GCM) 10K type strain sequencing project: providing services to taxonomists for standard genome sequencing and annotation.</title>
        <authorList>
            <consortium name="The Broad Institute Genomics Platform"/>
            <consortium name="The Broad Institute Genome Sequencing Center for Infectious Disease"/>
            <person name="Wu L."/>
            <person name="Ma J."/>
        </authorList>
    </citation>
    <scope>NUCLEOTIDE SEQUENCE [LARGE SCALE GENOMIC DNA]</scope>
    <source>
        <strain evidence="7">CGMCC 1.16444</strain>
    </source>
</reference>
<keyword evidence="2 4" id="KW-0238">DNA-binding</keyword>
<dbReference type="EMBL" id="JBHSJF010000006">
    <property type="protein sequence ID" value="MFC5069251.1"/>
    <property type="molecule type" value="Genomic_DNA"/>
</dbReference>
<accession>A0ABV9Z8P4</accession>
<dbReference type="SUPFAM" id="SSF48498">
    <property type="entry name" value="Tetracyclin repressor-like, C-terminal domain"/>
    <property type="match status" value="1"/>
</dbReference>
<dbReference type="PROSITE" id="PS50977">
    <property type="entry name" value="HTH_TETR_2"/>
    <property type="match status" value="1"/>
</dbReference>
<evidence type="ECO:0000313" key="7">
    <source>
        <dbReference type="Proteomes" id="UP001595796"/>
    </source>
</evidence>
<sequence length="203" mass="21955">MARGRPPEFDRQKALEAAMRLFWTRGYAGTSLTDLTEAMGIGRPSLYASFGCKEELFREAANLYNSLEGVLAWKALDGGKTAREAVEEMLLTHAAAYTNPDLPPGCMIVLSALVGTPEDEEVRDFLADCRKQGIAQFAARLDRAVEEGDLPRGTDTNSVALYLTTVLQGLSVQARDGATRADLERIVRQIMAGWDGVIAGSGA</sequence>
<dbReference type="InterPro" id="IPR011075">
    <property type="entry name" value="TetR_C"/>
</dbReference>
<evidence type="ECO:0000256" key="2">
    <source>
        <dbReference type="ARBA" id="ARBA00023125"/>
    </source>
</evidence>
<dbReference type="Gene3D" id="1.10.10.60">
    <property type="entry name" value="Homeodomain-like"/>
    <property type="match status" value="1"/>
</dbReference>
<evidence type="ECO:0000313" key="6">
    <source>
        <dbReference type="EMBL" id="MFC5069251.1"/>
    </source>
</evidence>
<dbReference type="Proteomes" id="UP001595796">
    <property type="component" value="Unassembled WGS sequence"/>
</dbReference>
<evidence type="ECO:0000259" key="5">
    <source>
        <dbReference type="PROSITE" id="PS50977"/>
    </source>
</evidence>
<organism evidence="6 7">
    <name type="scientific">Flaviflagellibacter deserti</name>
    <dbReference type="NCBI Taxonomy" id="2267266"/>
    <lineage>
        <taxon>Bacteria</taxon>
        <taxon>Pseudomonadati</taxon>
        <taxon>Pseudomonadota</taxon>
        <taxon>Alphaproteobacteria</taxon>
        <taxon>Hyphomicrobiales</taxon>
        <taxon>Flaviflagellibacter</taxon>
    </lineage>
</organism>
<evidence type="ECO:0000256" key="1">
    <source>
        <dbReference type="ARBA" id="ARBA00023015"/>
    </source>
</evidence>
<dbReference type="PANTHER" id="PTHR47506">
    <property type="entry name" value="TRANSCRIPTIONAL REGULATORY PROTEIN"/>
    <property type="match status" value="1"/>
</dbReference>
<keyword evidence="3" id="KW-0804">Transcription</keyword>
<dbReference type="InterPro" id="IPR009057">
    <property type="entry name" value="Homeodomain-like_sf"/>
</dbReference>
<proteinExistence type="predicted"/>
<evidence type="ECO:0000256" key="3">
    <source>
        <dbReference type="ARBA" id="ARBA00023163"/>
    </source>
</evidence>
<dbReference type="Pfam" id="PF16925">
    <property type="entry name" value="TetR_C_13"/>
    <property type="match status" value="1"/>
</dbReference>
<dbReference type="PANTHER" id="PTHR47506:SF1">
    <property type="entry name" value="HTH-TYPE TRANSCRIPTIONAL REGULATOR YJDC"/>
    <property type="match status" value="1"/>
</dbReference>
<name>A0ABV9Z8P4_9HYPH</name>